<evidence type="ECO:0000256" key="1">
    <source>
        <dbReference type="SAM" id="MobiDB-lite"/>
    </source>
</evidence>
<dbReference type="AlphaFoldDB" id="A0A154PQI3"/>
<reference evidence="2 3" key="1">
    <citation type="submission" date="2015-07" db="EMBL/GenBank/DDBJ databases">
        <title>The genome of Dufourea novaeangliae.</title>
        <authorList>
            <person name="Pan H."/>
            <person name="Kapheim K."/>
        </authorList>
    </citation>
    <scope>NUCLEOTIDE SEQUENCE [LARGE SCALE GENOMIC DNA]</scope>
    <source>
        <strain evidence="2">0120121106</strain>
        <tissue evidence="2">Whole body</tissue>
    </source>
</reference>
<name>A0A154PQI3_DUFNO</name>
<proteinExistence type="predicted"/>
<dbReference type="Proteomes" id="UP000076502">
    <property type="component" value="Unassembled WGS sequence"/>
</dbReference>
<evidence type="ECO:0000313" key="3">
    <source>
        <dbReference type="Proteomes" id="UP000076502"/>
    </source>
</evidence>
<feature type="compositionally biased region" description="Basic and acidic residues" evidence="1">
    <location>
        <begin position="147"/>
        <end position="160"/>
    </location>
</feature>
<keyword evidence="3" id="KW-1185">Reference proteome</keyword>
<organism evidence="2 3">
    <name type="scientific">Dufourea novaeangliae</name>
    <name type="common">Sweat bee</name>
    <dbReference type="NCBI Taxonomy" id="178035"/>
    <lineage>
        <taxon>Eukaryota</taxon>
        <taxon>Metazoa</taxon>
        <taxon>Ecdysozoa</taxon>
        <taxon>Arthropoda</taxon>
        <taxon>Hexapoda</taxon>
        <taxon>Insecta</taxon>
        <taxon>Pterygota</taxon>
        <taxon>Neoptera</taxon>
        <taxon>Endopterygota</taxon>
        <taxon>Hymenoptera</taxon>
        <taxon>Apocrita</taxon>
        <taxon>Aculeata</taxon>
        <taxon>Apoidea</taxon>
        <taxon>Anthophila</taxon>
        <taxon>Halictidae</taxon>
        <taxon>Rophitinae</taxon>
        <taxon>Dufourea</taxon>
    </lineage>
</organism>
<feature type="compositionally biased region" description="Basic and acidic residues" evidence="1">
    <location>
        <begin position="171"/>
        <end position="188"/>
    </location>
</feature>
<evidence type="ECO:0000313" key="2">
    <source>
        <dbReference type="EMBL" id="KZC14142.1"/>
    </source>
</evidence>
<accession>A0A154PQI3</accession>
<feature type="compositionally biased region" description="Basic and acidic residues" evidence="1">
    <location>
        <begin position="1"/>
        <end position="14"/>
    </location>
</feature>
<dbReference type="EMBL" id="KQ435037">
    <property type="protein sequence ID" value="KZC14142.1"/>
    <property type="molecule type" value="Genomic_DNA"/>
</dbReference>
<protein>
    <submittedName>
        <fullName evidence="2">Uncharacterized protein</fullName>
    </submittedName>
</protein>
<feature type="region of interest" description="Disordered" evidence="1">
    <location>
        <begin position="146"/>
        <end position="188"/>
    </location>
</feature>
<gene>
    <name evidence="2" type="ORF">WN55_06374</name>
</gene>
<sequence>MGRITDQEDARQRPDASLTGRFDDGWKGGQGGREKFLFTLDRLEDRCYGERMIEESAEQSTIVVNPDIVTVHFCSLLETVVSDASRVDPGNGATTETRTWTPRELSQCRQQVVAWQAILERHQMLLEFFKLLPDNVNPQRFAGRSAGRFDKTAKQDDLPRSDFYPPVGRLSSDDQSHGYMARKELTPL</sequence>
<feature type="region of interest" description="Disordered" evidence="1">
    <location>
        <begin position="1"/>
        <end position="26"/>
    </location>
</feature>